<gene>
    <name evidence="1" type="ORF">GGR24_002280</name>
</gene>
<dbReference type="AlphaFoldDB" id="A0A7W6GFS9"/>
<sequence>MGRLTCALNVVDESIDRERKLPDQVFTGRWRAFLIFASDNMFSKDFVALIKEVIRLENAECVALVNLSRDAPFQRSVIAIDGRTSPDKYMASLREGGPSNGWIYDVERYGCASDSGAWAIYAERLNDVAVLGFRSVDSRSPLATIFASLCAATVDKYDDSDSTSIIGAPGSDWRSAMLSNYRCD</sequence>
<dbReference type="Proteomes" id="UP000528964">
    <property type="component" value="Unassembled WGS sequence"/>
</dbReference>
<reference evidence="1 2" key="1">
    <citation type="submission" date="2020-08" db="EMBL/GenBank/DDBJ databases">
        <title>Genomic Encyclopedia of Type Strains, Phase IV (KMG-IV): sequencing the most valuable type-strain genomes for metagenomic binning, comparative biology and taxonomic classification.</title>
        <authorList>
            <person name="Goeker M."/>
        </authorList>
    </citation>
    <scope>NUCLEOTIDE SEQUENCE [LARGE SCALE GENOMIC DNA]</scope>
    <source>
        <strain evidence="1 2">DSM 25481</strain>
    </source>
</reference>
<keyword evidence="2" id="KW-1185">Reference proteome</keyword>
<name>A0A7W6GFS9_9HYPH</name>
<dbReference type="EMBL" id="JACIDR010000003">
    <property type="protein sequence ID" value="MBB3973610.1"/>
    <property type="molecule type" value="Genomic_DNA"/>
</dbReference>
<organism evidence="1 2">
    <name type="scientific">Hansschlegelia beijingensis</name>
    <dbReference type="NCBI Taxonomy" id="1133344"/>
    <lineage>
        <taxon>Bacteria</taxon>
        <taxon>Pseudomonadati</taxon>
        <taxon>Pseudomonadota</taxon>
        <taxon>Alphaproteobacteria</taxon>
        <taxon>Hyphomicrobiales</taxon>
        <taxon>Methylopilaceae</taxon>
        <taxon>Hansschlegelia</taxon>
    </lineage>
</organism>
<protein>
    <submittedName>
        <fullName evidence="1">Uncharacterized protein</fullName>
    </submittedName>
</protein>
<accession>A0A7W6GFS9</accession>
<comment type="caution">
    <text evidence="1">The sequence shown here is derived from an EMBL/GenBank/DDBJ whole genome shotgun (WGS) entry which is preliminary data.</text>
</comment>
<evidence type="ECO:0000313" key="2">
    <source>
        <dbReference type="Proteomes" id="UP000528964"/>
    </source>
</evidence>
<evidence type="ECO:0000313" key="1">
    <source>
        <dbReference type="EMBL" id="MBB3973610.1"/>
    </source>
</evidence>
<proteinExistence type="predicted"/>
<dbReference type="RefSeq" id="WP_183395468.1">
    <property type="nucleotide sequence ID" value="NZ_JACIDR010000003.1"/>
</dbReference>